<sequence>MANVYDIIIRPIITERSMEATADKKYVFEVAPTAGKIEIKNAVEQIFGVKVAKVNTINYDGKTKRVGAGRPGARKSWKKAYVQLTQDSKTIEFFEGMV</sequence>
<evidence type="ECO:0000256" key="1">
    <source>
        <dbReference type="ARBA" id="ARBA00006700"/>
    </source>
</evidence>
<dbReference type="Gene3D" id="3.30.70.330">
    <property type="match status" value="1"/>
</dbReference>
<proteinExistence type="inferred from homology"/>
<evidence type="ECO:0000313" key="8">
    <source>
        <dbReference type="Proteomes" id="UP001199319"/>
    </source>
</evidence>
<dbReference type="GO" id="GO:0006412">
    <property type="term" value="P:translation"/>
    <property type="evidence" value="ECO:0007669"/>
    <property type="project" value="UniProtKB-UniRule"/>
</dbReference>
<organism evidence="7 8">
    <name type="scientific">Brotocaccenecus cirricatena</name>
    <dbReference type="NCBI Taxonomy" id="3064195"/>
    <lineage>
        <taxon>Bacteria</taxon>
        <taxon>Bacillati</taxon>
        <taxon>Bacillota</taxon>
        <taxon>Clostridia</taxon>
        <taxon>Eubacteriales</taxon>
        <taxon>Oscillospiraceae</taxon>
        <taxon>Brotocaccenecus</taxon>
    </lineage>
</organism>
<accession>A0AAE3DFS8</accession>
<evidence type="ECO:0000256" key="6">
    <source>
        <dbReference type="HAMAP-Rule" id="MF_01369"/>
    </source>
</evidence>
<dbReference type="NCBIfam" id="NF004363">
    <property type="entry name" value="PRK05738.2-4"/>
    <property type="match status" value="1"/>
</dbReference>
<dbReference type="EMBL" id="JAJEPW010000031">
    <property type="protein sequence ID" value="MCC2129936.1"/>
    <property type="molecule type" value="Genomic_DNA"/>
</dbReference>
<dbReference type="GO" id="GO:0019843">
    <property type="term" value="F:rRNA binding"/>
    <property type="evidence" value="ECO:0007669"/>
    <property type="project" value="UniProtKB-UniRule"/>
</dbReference>
<comment type="subunit">
    <text evidence="6">Part of the 50S ribosomal subunit. Contacts protein L29, and trigger factor when it is bound to the ribosome.</text>
</comment>
<gene>
    <name evidence="6 7" type="primary">rplW</name>
    <name evidence="7" type="ORF">LKD37_10505</name>
</gene>
<dbReference type="GO" id="GO:1990904">
    <property type="term" value="C:ribonucleoprotein complex"/>
    <property type="evidence" value="ECO:0007669"/>
    <property type="project" value="UniProtKB-KW"/>
</dbReference>
<reference evidence="7" key="1">
    <citation type="submission" date="2021-10" db="EMBL/GenBank/DDBJ databases">
        <title>Anaerobic single-cell dispensing facilitates the cultivation of human gut bacteria.</title>
        <authorList>
            <person name="Afrizal A."/>
        </authorList>
    </citation>
    <scope>NUCLEOTIDE SEQUENCE</scope>
    <source>
        <strain evidence="7">CLA-AA-H272</strain>
    </source>
</reference>
<dbReference type="GO" id="GO:0005840">
    <property type="term" value="C:ribosome"/>
    <property type="evidence" value="ECO:0007669"/>
    <property type="project" value="UniProtKB-KW"/>
</dbReference>
<comment type="similarity">
    <text evidence="1 6">Belongs to the universal ribosomal protein uL23 family.</text>
</comment>
<comment type="function">
    <text evidence="6">One of the early assembly proteins it binds 23S rRNA. One of the proteins that surrounds the polypeptide exit tunnel on the outside of the ribosome. Forms the main docking site for trigger factor binding to the ribosome.</text>
</comment>
<keyword evidence="5 6" id="KW-0687">Ribonucleoprotein</keyword>
<dbReference type="GO" id="GO:0003735">
    <property type="term" value="F:structural constituent of ribosome"/>
    <property type="evidence" value="ECO:0007669"/>
    <property type="project" value="InterPro"/>
</dbReference>
<evidence type="ECO:0000256" key="2">
    <source>
        <dbReference type="ARBA" id="ARBA00022730"/>
    </source>
</evidence>
<evidence type="ECO:0000256" key="3">
    <source>
        <dbReference type="ARBA" id="ARBA00022884"/>
    </source>
</evidence>
<dbReference type="FunFam" id="3.30.70.330:FF:000001">
    <property type="entry name" value="50S ribosomal protein L23"/>
    <property type="match status" value="1"/>
</dbReference>
<dbReference type="InterPro" id="IPR013025">
    <property type="entry name" value="Ribosomal_uL23-like"/>
</dbReference>
<keyword evidence="8" id="KW-1185">Reference proteome</keyword>
<evidence type="ECO:0000256" key="5">
    <source>
        <dbReference type="ARBA" id="ARBA00023274"/>
    </source>
</evidence>
<dbReference type="HAMAP" id="MF_01369_B">
    <property type="entry name" value="Ribosomal_uL23_B"/>
    <property type="match status" value="1"/>
</dbReference>
<evidence type="ECO:0000256" key="4">
    <source>
        <dbReference type="ARBA" id="ARBA00022980"/>
    </source>
</evidence>
<dbReference type="InterPro" id="IPR012678">
    <property type="entry name" value="Ribosomal_uL23/eL15/eS24_sf"/>
</dbReference>
<dbReference type="AlphaFoldDB" id="A0AAE3DFS8"/>
<protein>
    <recommendedName>
        <fullName evidence="6">Large ribosomal subunit protein uL23</fullName>
    </recommendedName>
</protein>
<dbReference type="SUPFAM" id="SSF54189">
    <property type="entry name" value="Ribosomal proteins S24e, L23 and L15e"/>
    <property type="match status" value="1"/>
</dbReference>
<name>A0AAE3DFS8_9FIRM</name>
<dbReference type="InterPro" id="IPR012677">
    <property type="entry name" value="Nucleotide-bd_a/b_plait_sf"/>
</dbReference>
<keyword evidence="4 6" id="KW-0689">Ribosomal protein</keyword>
<evidence type="ECO:0000313" key="7">
    <source>
        <dbReference type="EMBL" id="MCC2129936.1"/>
    </source>
</evidence>
<dbReference type="RefSeq" id="WP_022177231.1">
    <property type="nucleotide sequence ID" value="NZ_JAJEPW010000031.1"/>
</dbReference>
<keyword evidence="2 6" id="KW-0699">rRNA-binding</keyword>
<dbReference type="PANTHER" id="PTHR11620">
    <property type="entry name" value="60S RIBOSOMAL PROTEIN L23A"/>
    <property type="match status" value="1"/>
</dbReference>
<keyword evidence="3 6" id="KW-0694">RNA-binding</keyword>
<dbReference type="Proteomes" id="UP001199319">
    <property type="component" value="Unassembled WGS sequence"/>
</dbReference>
<comment type="caution">
    <text evidence="7">The sequence shown here is derived from an EMBL/GenBank/DDBJ whole genome shotgun (WGS) entry which is preliminary data.</text>
</comment>
<dbReference type="Pfam" id="PF00276">
    <property type="entry name" value="Ribosomal_L23"/>
    <property type="match status" value="1"/>
</dbReference>